<dbReference type="EMBL" id="JAQIZT010000005">
    <property type="protein sequence ID" value="KAJ6996043.1"/>
    <property type="molecule type" value="Genomic_DNA"/>
</dbReference>
<evidence type="ECO:0000313" key="10">
    <source>
        <dbReference type="EMBL" id="KAJ6995705.1"/>
    </source>
</evidence>
<evidence type="ECO:0000256" key="2">
    <source>
        <dbReference type="ARBA" id="ARBA00009995"/>
    </source>
</evidence>
<sequence>MQIWSIMGSTSTSSPPHVVIFPFMAQGHTLPLLDLSKALASRGTRVTIITTPANAPFILSKNSTHPTISLSIIPFPEVEELPEGCENVNRLPSPDLFVPFINATKLLQQPFEDVLKELCDSDSTIPICVISDMFLPWTVDSCCLFDIPRIVFSGMGVLPTVIERNVSLHVPCISSLLHSEPINLPSVPFPLNKTDFPDHFAWRGDEKHPMLPIISEIEQAEHNSWGYVVNSFEELEGDHVAAFENHIETKAWLVGPLLLHDQSKQDLMNSGSKDVDQKQFSPYIKWLDQKMEGVGPGNVIYVAFGSQSYMTDSQMEEIALGLEMAGQPFIWVVRSRTWVPPVGWEDRVKERGLAIRDWVDQRGILEHPAIGGFLTHCGWNSVLEGLSMGVPLLAWPMGAEQGLNARYTAMGLKAGLMVLQERDAKDDPMTVQRNVICDSVKELMRGDQGKKARERAQELGRKARQAVEKGGSSDKKLDELIECLTLKTRIQGRPADPKG</sequence>
<dbReference type="PANTHER" id="PTHR48047">
    <property type="entry name" value="GLYCOSYLTRANSFERASE"/>
    <property type="match status" value="1"/>
</dbReference>
<keyword evidence="13" id="KW-1185">Reference proteome</keyword>
<evidence type="ECO:0000256" key="3">
    <source>
        <dbReference type="ARBA" id="ARBA00022676"/>
    </source>
</evidence>
<reference evidence="10" key="1">
    <citation type="journal article" date="2023" name="Mol. Ecol. Resour.">
        <title>Chromosome-level genome assembly of a triploid poplar Populus alba 'Berolinensis'.</title>
        <authorList>
            <person name="Chen S."/>
            <person name="Yu Y."/>
            <person name="Wang X."/>
            <person name="Wang S."/>
            <person name="Zhang T."/>
            <person name="Zhou Y."/>
            <person name="He R."/>
            <person name="Meng N."/>
            <person name="Wang Y."/>
            <person name="Liu W."/>
            <person name="Liu Z."/>
            <person name="Liu J."/>
            <person name="Guo Q."/>
            <person name="Huang H."/>
            <person name="Sederoff R.R."/>
            <person name="Wang G."/>
            <person name="Qu G."/>
            <person name="Chen S."/>
        </authorList>
    </citation>
    <scope>NUCLEOTIDE SEQUENCE</scope>
    <source>
        <strain evidence="10">SC-2020</strain>
    </source>
</reference>
<evidence type="ECO:0000256" key="1">
    <source>
        <dbReference type="ARBA" id="ARBA00004935"/>
    </source>
</evidence>
<evidence type="ECO:0000259" key="9">
    <source>
        <dbReference type="Pfam" id="PF26168"/>
    </source>
</evidence>
<organism evidence="10 13">
    <name type="scientific">Populus alba x Populus x berolinensis</name>
    <dbReference type="NCBI Taxonomy" id="444605"/>
    <lineage>
        <taxon>Eukaryota</taxon>
        <taxon>Viridiplantae</taxon>
        <taxon>Streptophyta</taxon>
        <taxon>Embryophyta</taxon>
        <taxon>Tracheophyta</taxon>
        <taxon>Spermatophyta</taxon>
        <taxon>Magnoliopsida</taxon>
        <taxon>eudicotyledons</taxon>
        <taxon>Gunneridae</taxon>
        <taxon>Pentapetalae</taxon>
        <taxon>rosids</taxon>
        <taxon>fabids</taxon>
        <taxon>Malpighiales</taxon>
        <taxon>Salicaceae</taxon>
        <taxon>Saliceae</taxon>
        <taxon>Populus</taxon>
    </lineage>
</organism>
<dbReference type="PROSITE" id="PS00375">
    <property type="entry name" value="UDPGT"/>
    <property type="match status" value="1"/>
</dbReference>
<comment type="catalytic activity">
    <reaction evidence="5">
        <text>an anthocyanidin + UDP-alpha-D-glucose + H(+) = an anthocyanidin 3-O-beta-D-glucoside + UDP</text>
        <dbReference type="Rhea" id="RHEA:20093"/>
        <dbReference type="ChEBI" id="CHEBI:15378"/>
        <dbReference type="ChEBI" id="CHEBI:16307"/>
        <dbReference type="ChEBI" id="CHEBI:58223"/>
        <dbReference type="ChEBI" id="CHEBI:58885"/>
        <dbReference type="ChEBI" id="CHEBI:143576"/>
        <dbReference type="EC" id="2.4.1.115"/>
    </reaction>
</comment>
<dbReference type="EC" id="2.4.1.-" evidence="7"/>
<accession>A0AAD6QT37</accession>
<dbReference type="CDD" id="cd03784">
    <property type="entry name" value="GT1_Gtf-like"/>
    <property type="match status" value="1"/>
</dbReference>
<keyword evidence="3 6" id="KW-0328">Glycosyltransferase</keyword>
<gene>
    <name evidence="10" type="ORF">NC653_012534</name>
    <name evidence="11" type="ORF">NC653_012814</name>
    <name evidence="12" type="ORF">NC653_012832</name>
</gene>
<comment type="similarity">
    <text evidence="2 6">Belongs to the UDP-glycosyltransferase family.</text>
</comment>
<dbReference type="PANTHER" id="PTHR48047:SF218">
    <property type="entry name" value="GLYCOSYLTRANSFERASE"/>
    <property type="match status" value="1"/>
</dbReference>
<dbReference type="GO" id="GO:0047213">
    <property type="term" value="F:anthocyanidin 3-O-glucosyltransferase activity"/>
    <property type="evidence" value="ECO:0007669"/>
    <property type="project" value="UniProtKB-EC"/>
</dbReference>
<evidence type="ECO:0000313" key="13">
    <source>
        <dbReference type="Proteomes" id="UP001164929"/>
    </source>
</evidence>
<dbReference type="Pfam" id="PF00201">
    <property type="entry name" value="UDPGT"/>
    <property type="match status" value="1"/>
</dbReference>
<dbReference type="Proteomes" id="UP001164929">
    <property type="component" value="Chromosome 5"/>
</dbReference>
<dbReference type="FunFam" id="3.40.50.2000:FF:000154">
    <property type="entry name" value="Glycosyltransferase"/>
    <property type="match status" value="1"/>
</dbReference>
<dbReference type="EMBL" id="JAQIZT010000005">
    <property type="protein sequence ID" value="KAJ6996067.1"/>
    <property type="molecule type" value="Genomic_DNA"/>
</dbReference>
<evidence type="ECO:0000256" key="5">
    <source>
        <dbReference type="ARBA" id="ARBA00047606"/>
    </source>
</evidence>
<proteinExistence type="inferred from homology"/>
<evidence type="ECO:0000313" key="12">
    <source>
        <dbReference type="EMBL" id="KAJ6996067.1"/>
    </source>
</evidence>
<dbReference type="SUPFAM" id="SSF53756">
    <property type="entry name" value="UDP-Glycosyltransferase/glycogen phosphorylase"/>
    <property type="match status" value="1"/>
</dbReference>
<evidence type="ECO:0000313" key="11">
    <source>
        <dbReference type="EMBL" id="KAJ6996043.1"/>
    </source>
</evidence>
<evidence type="ECO:0000256" key="4">
    <source>
        <dbReference type="ARBA" id="ARBA00022679"/>
    </source>
</evidence>
<dbReference type="AlphaFoldDB" id="A0AAD6QT37"/>
<feature type="domain" description="Glycosyltransferase N-terminal" evidence="9">
    <location>
        <begin position="18"/>
        <end position="140"/>
    </location>
</feature>
<keyword evidence="4 6" id="KW-0808">Transferase</keyword>
<evidence type="ECO:0000256" key="7">
    <source>
        <dbReference type="RuleBase" id="RU362057"/>
    </source>
</evidence>
<evidence type="ECO:0000256" key="6">
    <source>
        <dbReference type="RuleBase" id="RU003718"/>
    </source>
</evidence>
<dbReference type="Gene3D" id="3.40.50.2000">
    <property type="entry name" value="Glycogen Phosphorylase B"/>
    <property type="match status" value="2"/>
</dbReference>
<feature type="region of interest" description="Disordered" evidence="8">
    <location>
        <begin position="447"/>
        <end position="473"/>
    </location>
</feature>
<name>A0AAD6QT37_9ROSI</name>
<dbReference type="Pfam" id="PF26168">
    <property type="entry name" value="Glyco_transf_N"/>
    <property type="match status" value="1"/>
</dbReference>
<dbReference type="InterPro" id="IPR002213">
    <property type="entry name" value="UDP_glucos_trans"/>
</dbReference>
<dbReference type="InterPro" id="IPR035595">
    <property type="entry name" value="UDP_glycos_trans_CS"/>
</dbReference>
<comment type="caution">
    <text evidence="10">The sequence shown here is derived from an EMBL/GenBank/DDBJ whole genome shotgun (WGS) entry which is preliminary data.</text>
</comment>
<dbReference type="InterPro" id="IPR058980">
    <property type="entry name" value="Glyco_transf_N"/>
</dbReference>
<dbReference type="EMBL" id="JAQIZT010000005">
    <property type="protein sequence ID" value="KAJ6995705.1"/>
    <property type="molecule type" value="Genomic_DNA"/>
</dbReference>
<comment type="pathway">
    <text evidence="1">Pigment biosynthesis; anthocyanin biosynthesis.</text>
</comment>
<protein>
    <recommendedName>
        <fullName evidence="7">Glycosyltransferase</fullName>
        <ecNumber evidence="7">2.4.1.-</ecNumber>
    </recommendedName>
</protein>
<evidence type="ECO:0000256" key="8">
    <source>
        <dbReference type="SAM" id="MobiDB-lite"/>
    </source>
</evidence>